<dbReference type="EMBL" id="CP094532">
    <property type="protein sequence ID" value="UOE39886.1"/>
    <property type="molecule type" value="Genomic_DNA"/>
</dbReference>
<evidence type="ECO:0000313" key="1">
    <source>
        <dbReference type="EMBL" id="UOE39886.1"/>
    </source>
</evidence>
<dbReference type="EMBL" id="CP094532">
    <property type="protein sequence ID" value="UOE40224.1"/>
    <property type="molecule type" value="Genomic_DNA"/>
</dbReference>
<organism evidence="1 3">
    <name type="scientific">Chryseobacterium suipulveris</name>
    <dbReference type="NCBI Taxonomy" id="2929800"/>
    <lineage>
        <taxon>Bacteria</taxon>
        <taxon>Pseudomonadati</taxon>
        <taxon>Bacteroidota</taxon>
        <taxon>Flavobacteriia</taxon>
        <taxon>Flavobacteriales</taxon>
        <taxon>Weeksellaceae</taxon>
        <taxon>Chryseobacterium group</taxon>
        <taxon>Chryseobacterium</taxon>
    </lineage>
</organism>
<reference evidence="1 3" key="1">
    <citation type="submission" date="2022-03" db="EMBL/GenBank/DDBJ databases">
        <title>Chryseobacterium sp. isolated from particulate matters in swine house.</title>
        <authorList>
            <person name="Won M."/>
            <person name="Kim S.-J."/>
            <person name="Kwon S.-W."/>
        </authorList>
    </citation>
    <scope>NUCLEOTIDE SEQUENCE [LARGE SCALE GENOMIC DNA]</scope>
    <source>
        <strain evidence="1 3">SC2-2</strain>
    </source>
</reference>
<evidence type="ECO:0000313" key="2">
    <source>
        <dbReference type="EMBL" id="UOE40224.1"/>
    </source>
</evidence>
<dbReference type="Proteomes" id="UP000831460">
    <property type="component" value="Chromosome"/>
</dbReference>
<sequence length="90" mass="10761">MVVKIEDVKNVYRNIISGLITLEEADRWAWKLITENDKNNLFYDDLNDEKIIWKMVIYLYGIDIPDLQTNIPQRTKEDILFFLKSNNIII</sequence>
<protein>
    <submittedName>
        <fullName evidence="1">Uncharacterized protein</fullName>
    </submittedName>
</protein>
<evidence type="ECO:0000313" key="3">
    <source>
        <dbReference type="Proteomes" id="UP000831460"/>
    </source>
</evidence>
<accession>A0ABY4BQ11</accession>
<proteinExistence type="predicted"/>
<dbReference type="RefSeq" id="WP_243547757.1">
    <property type="nucleotide sequence ID" value="NZ_CP094532.1"/>
</dbReference>
<keyword evidence="3" id="KW-1185">Reference proteome</keyword>
<gene>
    <name evidence="1" type="ORF">MTP09_08090</name>
    <name evidence="2" type="ORF">MTP09_09890</name>
</gene>
<name>A0ABY4BQ11_9FLAO</name>